<protein>
    <recommendedName>
        <fullName evidence="9">Transcription-repair-coupling factor</fullName>
        <shortName evidence="9">TRCF</shortName>
        <ecNumber evidence="9">3.6.4.-</ecNumber>
    </recommendedName>
</protein>
<dbReference type="InterPro" id="IPR001650">
    <property type="entry name" value="Helicase_C-like"/>
</dbReference>
<proteinExistence type="inferred from homology"/>
<dbReference type="SMART" id="SM00982">
    <property type="entry name" value="TRCF"/>
    <property type="match status" value="1"/>
</dbReference>
<evidence type="ECO:0000256" key="3">
    <source>
        <dbReference type="ARBA" id="ARBA00022763"/>
    </source>
</evidence>
<dbReference type="SMART" id="SM00487">
    <property type="entry name" value="DEXDc"/>
    <property type="match status" value="1"/>
</dbReference>
<dbReference type="InterPro" id="IPR005118">
    <property type="entry name" value="TRCF_C"/>
</dbReference>
<evidence type="ECO:0000256" key="1">
    <source>
        <dbReference type="ARBA" id="ARBA00022490"/>
    </source>
</evidence>
<evidence type="ECO:0000256" key="5">
    <source>
        <dbReference type="ARBA" id="ARBA00022806"/>
    </source>
</evidence>
<feature type="domain" description="Helicase C-terminal" evidence="11">
    <location>
        <begin position="752"/>
        <end position="907"/>
    </location>
</feature>
<dbReference type="GO" id="GO:0003684">
    <property type="term" value="F:damaged DNA binding"/>
    <property type="evidence" value="ECO:0007669"/>
    <property type="project" value="InterPro"/>
</dbReference>
<dbReference type="GO" id="GO:0005524">
    <property type="term" value="F:ATP binding"/>
    <property type="evidence" value="ECO:0007669"/>
    <property type="project" value="UniProtKB-UniRule"/>
</dbReference>
<dbReference type="SMART" id="SM01058">
    <property type="entry name" value="CarD_TRCF"/>
    <property type="match status" value="1"/>
</dbReference>
<keyword evidence="1 9" id="KW-0963">Cytoplasm</keyword>
<dbReference type="PANTHER" id="PTHR47964:SF1">
    <property type="entry name" value="ATP-DEPENDENT DNA HELICASE HOMOLOG RECG, CHLOROPLASTIC"/>
    <property type="match status" value="1"/>
</dbReference>
<dbReference type="InterPro" id="IPR041471">
    <property type="entry name" value="UvrB_inter"/>
</dbReference>
<dbReference type="PANTHER" id="PTHR47964">
    <property type="entry name" value="ATP-DEPENDENT DNA HELICASE HOMOLOG RECG, CHLOROPLASTIC"/>
    <property type="match status" value="1"/>
</dbReference>
<dbReference type="NCBIfam" id="TIGR00580">
    <property type="entry name" value="mfd"/>
    <property type="match status" value="1"/>
</dbReference>
<comment type="similarity">
    <text evidence="9">In the C-terminal section; belongs to the helicase family. RecG subfamily.</text>
</comment>
<evidence type="ECO:0000256" key="8">
    <source>
        <dbReference type="ARBA" id="ARBA00023204"/>
    </source>
</evidence>
<dbReference type="InterPro" id="IPR037235">
    <property type="entry name" value="TRCF-like_C_D7"/>
</dbReference>
<evidence type="ECO:0000259" key="11">
    <source>
        <dbReference type="PROSITE" id="PS51194"/>
    </source>
</evidence>
<dbReference type="SUPFAM" id="SSF143517">
    <property type="entry name" value="TRCF domain-like"/>
    <property type="match status" value="1"/>
</dbReference>
<dbReference type="HAMAP" id="MF_00969">
    <property type="entry name" value="TRCF"/>
    <property type="match status" value="1"/>
</dbReference>
<evidence type="ECO:0000259" key="10">
    <source>
        <dbReference type="PROSITE" id="PS51192"/>
    </source>
</evidence>
<evidence type="ECO:0000256" key="2">
    <source>
        <dbReference type="ARBA" id="ARBA00022741"/>
    </source>
</evidence>
<dbReference type="Gene3D" id="2.40.10.170">
    <property type="match status" value="1"/>
</dbReference>
<keyword evidence="8 9" id="KW-0234">DNA repair</keyword>
<keyword evidence="7 9" id="KW-0238">DNA-binding</keyword>
<evidence type="ECO:0000256" key="4">
    <source>
        <dbReference type="ARBA" id="ARBA00022801"/>
    </source>
</evidence>
<evidence type="ECO:0000256" key="7">
    <source>
        <dbReference type="ARBA" id="ARBA00023125"/>
    </source>
</evidence>
<gene>
    <name evidence="9 12" type="primary">mfd</name>
    <name evidence="12" type="ORF">TRIP_D440463</name>
</gene>
<dbReference type="InterPro" id="IPR011545">
    <property type="entry name" value="DEAD/DEAH_box_helicase_dom"/>
</dbReference>
<dbReference type="GO" id="GO:0000716">
    <property type="term" value="P:transcription-coupled nucleotide-excision repair, DNA damage recognition"/>
    <property type="evidence" value="ECO:0007669"/>
    <property type="project" value="UniProtKB-UniRule"/>
</dbReference>
<evidence type="ECO:0000313" key="12">
    <source>
        <dbReference type="EMBL" id="VBB48445.1"/>
    </source>
</evidence>
<dbReference type="Pfam" id="PF00270">
    <property type="entry name" value="DEAD"/>
    <property type="match status" value="1"/>
</dbReference>
<dbReference type="GO" id="GO:0006355">
    <property type="term" value="P:regulation of DNA-templated transcription"/>
    <property type="evidence" value="ECO:0007669"/>
    <property type="project" value="UniProtKB-UniRule"/>
</dbReference>
<organism evidence="12">
    <name type="scientific">uncultured Paludibacter sp</name>
    <dbReference type="NCBI Taxonomy" id="497635"/>
    <lineage>
        <taxon>Bacteria</taxon>
        <taxon>Pseudomonadati</taxon>
        <taxon>Bacteroidota</taxon>
        <taxon>Bacteroidia</taxon>
        <taxon>Bacteroidales</taxon>
        <taxon>Paludibacteraceae</taxon>
        <taxon>Paludibacter</taxon>
        <taxon>environmental samples</taxon>
    </lineage>
</organism>
<reference evidence="12" key="1">
    <citation type="submission" date="2018-07" db="EMBL/GenBank/DDBJ databases">
        <authorList>
            <consortium name="Genoscope - CEA"/>
            <person name="William W."/>
        </authorList>
    </citation>
    <scope>NUCLEOTIDE SEQUENCE</scope>
    <source>
        <strain evidence="12">IK1</strain>
    </source>
</reference>
<dbReference type="Pfam" id="PF00271">
    <property type="entry name" value="Helicase_C"/>
    <property type="match status" value="1"/>
</dbReference>
<dbReference type="PROSITE" id="PS51194">
    <property type="entry name" value="HELICASE_CTER"/>
    <property type="match status" value="1"/>
</dbReference>
<dbReference type="InterPro" id="IPR047112">
    <property type="entry name" value="RecG/Mfd"/>
</dbReference>
<dbReference type="InterPro" id="IPR027417">
    <property type="entry name" value="P-loop_NTPase"/>
</dbReference>
<comment type="function">
    <text evidence="9">Couples transcription and DNA repair by recognizing RNA polymerase (RNAP) stalled at DNA lesions. Mediates ATP-dependent release of RNAP and its truncated transcript from the DNA, and recruitment of nucleotide excision repair machinery to the damaged site.</text>
</comment>
<dbReference type="InterPro" id="IPR014001">
    <property type="entry name" value="Helicase_ATP-bd"/>
</dbReference>
<dbReference type="InterPro" id="IPR036101">
    <property type="entry name" value="CarD-like/TRCF_RID_sf"/>
</dbReference>
<dbReference type="AlphaFoldDB" id="A0A653AL92"/>
<dbReference type="Gene3D" id="3.90.1150.50">
    <property type="entry name" value="Transcription-repair-coupling factor, D7 domain"/>
    <property type="match status" value="1"/>
</dbReference>
<sequence>MENLNLADFQKNVASHPQLKKCLDWAKSLERNLKISGLSGSSLSFIAASIFKEKPSTQVFVWNDADEAAYLYNDLKQILGDEQVMFFPSSYKKAIRLSQLDSSNEILRTEVLNRLSNNSNPCLIVTYPEAVLQRVVSASGVKSHTIKIRKGENISIDFLTEMLLSFGFHRVDFVYEPGQFSVRGGIVDIFSYSYELPYRLDFFGDEVESIRVFDIETQLSQSYKESIEILPDMHKGDDKHKLVSFPEFLSKETWFHFADALLVKEKINQLYNDALIKANTISKTADLFETHITGDEFLQLAEPFRKVEWGNRTHYKSAFSVEFNTAVQPVFHKNFDLVAENLKKYQQEGYKLYICSDSVKQTDRIAAVFNDRNDEIHFQPIKNTMHEGFVDHDLKLLCYTDHQIFDRFHKYQLKTDKTRQGKVVMTLKELNQLQMGDYVTHVDHGVGKFGGLVRTNVNGKMQEMVKLIYKDDDIIFVSIHSLHRISKYKGKEGEAPKINKLGSGAWERLKERTKSKVKDIARELIKLYAKRKAEKAYQYSPDSYLQQELEASFIYEDTPDQVKATADIKKDMEADMPMDRLVCGDVGFGKTEVAIRAAFKAVTDSKQVAVLVPTTVLAMQHYNTFKDRLKDFPCTVAYLSRAVSTQKTKEILEKLEKGEVDILIGTHKLVGKSVKFKDLGLLIIDEEQKFGVSVKEKLKELKANVDTLTLTATPIPRTLQFSLLGARDLSIINTPPPNRYPVQTEIHPFDEDVIREAIQLEMNRNGQVFFINNRIQNIYLMEAMIKRLVPGCRVAVGHGQMHADDLEEIIVDFIDYEYDVLVATTIVESGIDIPNVNTIIINSAHKFGLSDLHQLRGRVGRSNRKAYCYLLSPEMSLLTPEARRRLQAVETFSELGSGFNIAMQDLDIRGAGNMLGAEQSGFIADLGYETYQRILNEAVHELKDEEFAELYADERTENKGNTAYVTDCQIDTDMELMFSDEYIENVSERISLYRELDNIENEVDLIEFQKNLEDRFGKIHKKGLGLMLIVRLRWLAMRYGVEKLVLKNGQMIAFLVSNLNSPYYQSDEFGKLLQYMASHPRTTKLREQNGKRSVVFMDVKTVEEAWSIFGGL</sequence>
<dbReference type="Gene3D" id="3.40.50.300">
    <property type="entry name" value="P-loop containing nucleotide triphosphate hydrolases"/>
    <property type="match status" value="2"/>
</dbReference>
<dbReference type="Pfam" id="PF02559">
    <property type="entry name" value="CarD_TRCF_RID"/>
    <property type="match status" value="1"/>
</dbReference>
<accession>A0A653AL92</accession>
<evidence type="ECO:0000256" key="9">
    <source>
        <dbReference type="HAMAP-Rule" id="MF_00969"/>
    </source>
</evidence>
<dbReference type="InterPro" id="IPR004576">
    <property type="entry name" value="Mfd"/>
</dbReference>
<dbReference type="CDD" id="cd17991">
    <property type="entry name" value="DEXHc_TRCF"/>
    <property type="match status" value="1"/>
</dbReference>
<keyword evidence="2 9" id="KW-0547">Nucleotide-binding</keyword>
<keyword evidence="6 9" id="KW-0067">ATP-binding</keyword>
<dbReference type="EC" id="3.6.4.-" evidence="9"/>
<dbReference type="Pfam" id="PF03461">
    <property type="entry name" value="TRCF"/>
    <property type="match status" value="1"/>
</dbReference>
<dbReference type="GO" id="GO:0016787">
    <property type="term" value="F:hydrolase activity"/>
    <property type="evidence" value="ECO:0007669"/>
    <property type="project" value="UniProtKB-KW"/>
</dbReference>
<dbReference type="SMART" id="SM00490">
    <property type="entry name" value="HELICc"/>
    <property type="match status" value="1"/>
</dbReference>
<keyword evidence="3 9" id="KW-0227">DNA damage</keyword>
<dbReference type="EMBL" id="UPXZ01000039">
    <property type="protein sequence ID" value="VBB48445.1"/>
    <property type="molecule type" value="Genomic_DNA"/>
</dbReference>
<feature type="domain" description="Helicase ATP-binding" evidence="10">
    <location>
        <begin position="571"/>
        <end position="732"/>
    </location>
</feature>
<comment type="subcellular location">
    <subcellularLocation>
        <location evidence="9">Cytoplasm</location>
    </subcellularLocation>
</comment>
<keyword evidence="4 9" id="KW-0378">Hydrolase</keyword>
<dbReference type="PROSITE" id="PS51192">
    <property type="entry name" value="HELICASE_ATP_BIND_1"/>
    <property type="match status" value="1"/>
</dbReference>
<evidence type="ECO:0000256" key="6">
    <source>
        <dbReference type="ARBA" id="ARBA00022840"/>
    </source>
</evidence>
<dbReference type="SUPFAM" id="SSF52540">
    <property type="entry name" value="P-loop containing nucleoside triphosphate hydrolases"/>
    <property type="match status" value="3"/>
</dbReference>
<dbReference type="GO" id="GO:0005737">
    <property type="term" value="C:cytoplasm"/>
    <property type="evidence" value="ECO:0007669"/>
    <property type="project" value="UniProtKB-SubCell"/>
</dbReference>
<keyword evidence="5" id="KW-0347">Helicase</keyword>
<dbReference type="GO" id="GO:0003678">
    <property type="term" value="F:DNA helicase activity"/>
    <property type="evidence" value="ECO:0007669"/>
    <property type="project" value="TreeGrafter"/>
</dbReference>
<dbReference type="Gene3D" id="3.40.50.11180">
    <property type="match status" value="1"/>
</dbReference>
<dbReference type="SUPFAM" id="SSF141259">
    <property type="entry name" value="CarD-like"/>
    <property type="match status" value="1"/>
</dbReference>
<dbReference type="Gene3D" id="3.30.2060.10">
    <property type="entry name" value="Penicillin-binding protein 1b domain"/>
    <property type="match status" value="1"/>
</dbReference>
<dbReference type="InterPro" id="IPR003711">
    <property type="entry name" value="CarD-like/TRCF_RID"/>
</dbReference>
<dbReference type="Pfam" id="PF17757">
    <property type="entry name" value="UvrB_inter"/>
    <property type="match status" value="1"/>
</dbReference>
<comment type="similarity">
    <text evidence="9">In the N-terminal section; belongs to the UvrB family.</text>
</comment>
<name>A0A653AL92_9BACT</name>